<dbReference type="InterPro" id="IPR028081">
    <property type="entry name" value="Leu-bd"/>
</dbReference>
<sequence>MFPRSQFQSIFLVVAGLVLAACVGCHSPDSVRIGFVGDLISELGAGGRNGAQLAVETLDAKPGARYELLVQDDRNDPEAARAAIASFASRGAAFAVGPMTSEMAVAAVPEANRRGLVLISPTATTDELSGKDDFFFRNAADAPAGARQLAHVLHDRGARSVVVLMDSANRAYSASFGHAAAVEFRSLGGTTATEIDYRSGNSLDFADVMGRVVATPCDAVILVNSPGDAAIVTQHLRRVVPKVAIALSPWGANVQFLQVGGHSTEGAIALQAVDLESPLPRMRDFVSRYRERFGELPTTPAVQAYEAVMLGVAALDRGGAKALRATLSVPGEWTGLDGEYSLDAHGDARRALHLMEVRNGRLEALRP</sequence>
<comment type="similarity">
    <text evidence="1">Belongs to the leucine-binding protein family.</text>
</comment>
<dbReference type="Gene3D" id="3.40.50.2300">
    <property type="match status" value="2"/>
</dbReference>
<dbReference type="EMBL" id="JAJLJH010000003">
    <property type="protein sequence ID" value="MCK9686691.1"/>
    <property type="molecule type" value="Genomic_DNA"/>
</dbReference>
<organism evidence="4 5">
    <name type="scientific">Scleromatobacter humisilvae</name>
    <dbReference type="NCBI Taxonomy" id="2897159"/>
    <lineage>
        <taxon>Bacteria</taxon>
        <taxon>Pseudomonadati</taxon>
        <taxon>Pseudomonadota</taxon>
        <taxon>Betaproteobacteria</taxon>
        <taxon>Burkholderiales</taxon>
        <taxon>Sphaerotilaceae</taxon>
        <taxon>Scleromatobacter</taxon>
    </lineage>
</organism>
<accession>A0A9X1YR26</accession>
<dbReference type="Proteomes" id="UP001139353">
    <property type="component" value="Unassembled WGS sequence"/>
</dbReference>
<evidence type="ECO:0000256" key="2">
    <source>
        <dbReference type="ARBA" id="ARBA00022729"/>
    </source>
</evidence>
<dbReference type="PROSITE" id="PS51257">
    <property type="entry name" value="PROKAR_LIPOPROTEIN"/>
    <property type="match status" value="1"/>
</dbReference>
<keyword evidence="2" id="KW-0732">Signal</keyword>
<dbReference type="RefSeq" id="WP_275682734.1">
    <property type="nucleotide sequence ID" value="NZ_JAJLJH010000003.1"/>
</dbReference>
<feature type="domain" description="Leucine-binding protein" evidence="3">
    <location>
        <begin position="31"/>
        <end position="360"/>
    </location>
</feature>
<dbReference type="PANTHER" id="PTHR30483:SF6">
    <property type="entry name" value="PERIPLASMIC BINDING PROTEIN OF ABC TRANSPORTER FOR NATURAL AMINO ACIDS"/>
    <property type="match status" value="1"/>
</dbReference>
<dbReference type="PANTHER" id="PTHR30483">
    <property type="entry name" value="LEUCINE-SPECIFIC-BINDING PROTEIN"/>
    <property type="match status" value="1"/>
</dbReference>
<evidence type="ECO:0000256" key="1">
    <source>
        <dbReference type="ARBA" id="ARBA00010062"/>
    </source>
</evidence>
<comment type="caution">
    <text evidence="4">The sequence shown here is derived from an EMBL/GenBank/DDBJ whole genome shotgun (WGS) entry which is preliminary data.</text>
</comment>
<gene>
    <name evidence="4" type="ORF">LPC04_13335</name>
</gene>
<dbReference type="AlphaFoldDB" id="A0A9X1YR26"/>
<reference evidence="4" key="1">
    <citation type="submission" date="2021-11" db="EMBL/GenBank/DDBJ databases">
        <title>BS-T2-15 a new species belonging to the Comamonadaceae family isolated from the soil of a French oak forest.</title>
        <authorList>
            <person name="Mieszkin S."/>
            <person name="Alain K."/>
        </authorList>
    </citation>
    <scope>NUCLEOTIDE SEQUENCE</scope>
    <source>
        <strain evidence="4">BS-T2-15</strain>
    </source>
</reference>
<evidence type="ECO:0000313" key="5">
    <source>
        <dbReference type="Proteomes" id="UP001139353"/>
    </source>
</evidence>
<evidence type="ECO:0000259" key="3">
    <source>
        <dbReference type="Pfam" id="PF13458"/>
    </source>
</evidence>
<protein>
    <submittedName>
        <fullName evidence="4">ABC transporter substrate-binding protein</fullName>
    </submittedName>
</protein>
<dbReference type="InterPro" id="IPR028082">
    <property type="entry name" value="Peripla_BP_I"/>
</dbReference>
<dbReference type="Pfam" id="PF13458">
    <property type="entry name" value="Peripla_BP_6"/>
    <property type="match status" value="1"/>
</dbReference>
<dbReference type="InterPro" id="IPR051010">
    <property type="entry name" value="BCAA_transport"/>
</dbReference>
<name>A0A9X1YR26_9BURK</name>
<evidence type="ECO:0000313" key="4">
    <source>
        <dbReference type="EMBL" id="MCK9686691.1"/>
    </source>
</evidence>
<keyword evidence="5" id="KW-1185">Reference proteome</keyword>
<dbReference type="SUPFAM" id="SSF53822">
    <property type="entry name" value="Periplasmic binding protein-like I"/>
    <property type="match status" value="1"/>
</dbReference>
<proteinExistence type="inferred from homology"/>